<dbReference type="STRING" id="1069081.SAMN05660197_0021"/>
<dbReference type="InterPro" id="IPR004563">
    <property type="entry name" value="Apolipo_AcylTrfase"/>
</dbReference>
<keyword evidence="7 10" id="KW-1133">Transmembrane helix</keyword>
<dbReference type="AlphaFoldDB" id="A0A1W1WPM6"/>
<keyword evidence="4" id="KW-0997">Cell inner membrane</keyword>
<keyword evidence="8 10" id="KW-0472">Membrane</keyword>
<keyword evidence="12" id="KW-0449">Lipoprotein</keyword>
<dbReference type="PANTHER" id="PTHR38686">
    <property type="entry name" value="APOLIPOPROTEIN N-ACYLTRANSFERASE"/>
    <property type="match status" value="1"/>
</dbReference>
<dbReference type="GO" id="GO:0016410">
    <property type="term" value="F:N-acyltransferase activity"/>
    <property type="evidence" value="ECO:0007669"/>
    <property type="project" value="InterPro"/>
</dbReference>
<dbReference type="SUPFAM" id="SSF56317">
    <property type="entry name" value="Carbon-nitrogen hydrolase"/>
    <property type="match status" value="1"/>
</dbReference>
<evidence type="ECO:0000256" key="7">
    <source>
        <dbReference type="ARBA" id="ARBA00022989"/>
    </source>
</evidence>
<keyword evidence="6 10" id="KW-0812">Transmembrane</keyword>
<dbReference type="Pfam" id="PF26365">
    <property type="entry name" value="ApoNAT_membrane"/>
    <property type="match status" value="1"/>
</dbReference>
<protein>
    <submittedName>
        <fullName evidence="12">Apolipoprotein N-acyltransferase</fullName>
    </submittedName>
</protein>
<evidence type="ECO:0000256" key="10">
    <source>
        <dbReference type="SAM" id="Phobius"/>
    </source>
</evidence>
<keyword evidence="9 12" id="KW-0012">Acyltransferase</keyword>
<feature type="transmembrane region" description="Helical" evidence="10">
    <location>
        <begin position="79"/>
        <end position="100"/>
    </location>
</feature>
<dbReference type="Proteomes" id="UP000192602">
    <property type="component" value="Unassembled WGS sequence"/>
</dbReference>
<dbReference type="InterPro" id="IPR059109">
    <property type="entry name" value="Lnt_membrane_dom"/>
</dbReference>
<evidence type="ECO:0000256" key="6">
    <source>
        <dbReference type="ARBA" id="ARBA00022692"/>
    </source>
</evidence>
<dbReference type="InterPro" id="IPR036526">
    <property type="entry name" value="C-N_Hydrolase_sf"/>
</dbReference>
<evidence type="ECO:0000256" key="5">
    <source>
        <dbReference type="ARBA" id="ARBA00022679"/>
    </source>
</evidence>
<keyword evidence="5 12" id="KW-0808">Transferase</keyword>
<feature type="transmembrane region" description="Helical" evidence="10">
    <location>
        <begin position="15"/>
        <end position="34"/>
    </location>
</feature>
<dbReference type="NCBIfam" id="TIGR00546">
    <property type="entry name" value="lnt"/>
    <property type="match status" value="1"/>
</dbReference>
<sequence>MALGGFYLIITSKRLFWIGFFIGVIWFWWIALSFRYYNLTWMIPLVIIAIGLVYGIIFKIAEAVGSLLQRAFSWQIHPLINALFLFLASFIHPFHFNWYIPELALLHTPFGVDKLSFGLILLALLLLLSLHSLASLIAAFLLIVALHHSTPQPLAPLKISLVTTHVPQDKKWKAAYRKKIIEDNLQAIRNAITKKYDIVVLPESAFPLFLDHNTPLLLKLLQLSHKIAIVTGALHAERQKIFNSTFVFHKGRFIILDKVVLVPFGEEIPLPKPLAKWMNNLFFDGANDYSAAKTPQTYSIKDVTFTNAICYEATHPLIYHTSTPYIIAISNNAWFVPSYEPLLQNLIIKYYATIYKKVVYHATNIAKTEIIR</sequence>
<name>A0A1W1WPM6_9BACT</name>
<dbReference type="Gene3D" id="3.60.110.10">
    <property type="entry name" value="Carbon-nitrogen hydrolase"/>
    <property type="match status" value="1"/>
</dbReference>
<dbReference type="NCBIfam" id="NF008934">
    <property type="entry name" value="PRK12291.1"/>
    <property type="match status" value="1"/>
</dbReference>
<feature type="transmembrane region" description="Helical" evidence="10">
    <location>
        <begin position="40"/>
        <end position="58"/>
    </location>
</feature>
<dbReference type="Pfam" id="PF00795">
    <property type="entry name" value="CN_hydrolase"/>
    <property type="match status" value="1"/>
</dbReference>
<evidence type="ECO:0000256" key="4">
    <source>
        <dbReference type="ARBA" id="ARBA00022519"/>
    </source>
</evidence>
<proteinExistence type="inferred from homology"/>
<evidence type="ECO:0000256" key="9">
    <source>
        <dbReference type="ARBA" id="ARBA00023315"/>
    </source>
</evidence>
<gene>
    <name evidence="12" type="ORF">SAMN05660197_0021</name>
</gene>
<evidence type="ECO:0000313" key="13">
    <source>
        <dbReference type="Proteomes" id="UP000192602"/>
    </source>
</evidence>
<evidence type="ECO:0000256" key="8">
    <source>
        <dbReference type="ARBA" id="ARBA00023136"/>
    </source>
</evidence>
<dbReference type="InterPro" id="IPR059110">
    <property type="entry name" value="Lnt_campylobact"/>
</dbReference>
<comment type="subcellular location">
    <subcellularLocation>
        <location evidence="1">Cell membrane</location>
        <topology evidence="1">Multi-pass membrane protein</topology>
    </subcellularLocation>
</comment>
<feature type="domain" description="CN hydrolase" evidence="11">
    <location>
        <begin position="162"/>
        <end position="372"/>
    </location>
</feature>
<comment type="similarity">
    <text evidence="2">Belongs to the CN hydrolase family. Apolipoprotein N-acyltransferase subfamily.</text>
</comment>
<evidence type="ECO:0000256" key="2">
    <source>
        <dbReference type="ARBA" id="ARBA00010065"/>
    </source>
</evidence>
<evidence type="ECO:0000256" key="3">
    <source>
        <dbReference type="ARBA" id="ARBA00022475"/>
    </source>
</evidence>
<evidence type="ECO:0000256" key="1">
    <source>
        <dbReference type="ARBA" id="ARBA00004651"/>
    </source>
</evidence>
<reference evidence="13" key="1">
    <citation type="submission" date="2017-04" db="EMBL/GenBank/DDBJ databases">
        <authorList>
            <person name="Varghese N."/>
            <person name="Submissions S."/>
        </authorList>
    </citation>
    <scope>NUCLEOTIDE SEQUENCE [LARGE SCALE GENOMIC DNA]</scope>
    <source>
        <strain evidence="13">DSM 16512</strain>
    </source>
</reference>
<dbReference type="GO" id="GO:0042158">
    <property type="term" value="P:lipoprotein biosynthetic process"/>
    <property type="evidence" value="ECO:0007669"/>
    <property type="project" value="InterPro"/>
</dbReference>
<dbReference type="InterPro" id="IPR003010">
    <property type="entry name" value="C-N_Hydrolase"/>
</dbReference>
<dbReference type="GO" id="GO:0005886">
    <property type="term" value="C:plasma membrane"/>
    <property type="evidence" value="ECO:0007669"/>
    <property type="project" value="UniProtKB-SubCell"/>
</dbReference>
<evidence type="ECO:0000259" key="11">
    <source>
        <dbReference type="PROSITE" id="PS50263"/>
    </source>
</evidence>
<keyword evidence="3" id="KW-1003">Cell membrane</keyword>
<evidence type="ECO:0000313" key="12">
    <source>
        <dbReference type="EMBL" id="SMC08274.1"/>
    </source>
</evidence>
<organism evidence="12 13">
    <name type="scientific">Nitratiruptor tergarcus DSM 16512</name>
    <dbReference type="NCBI Taxonomy" id="1069081"/>
    <lineage>
        <taxon>Bacteria</taxon>
        <taxon>Pseudomonadati</taxon>
        <taxon>Campylobacterota</taxon>
        <taxon>Epsilonproteobacteria</taxon>
        <taxon>Nautiliales</taxon>
        <taxon>Nitratiruptoraceae</taxon>
        <taxon>Nitratiruptor</taxon>
    </lineage>
</organism>
<keyword evidence="13" id="KW-1185">Reference proteome</keyword>
<dbReference type="PANTHER" id="PTHR38686:SF1">
    <property type="entry name" value="APOLIPOPROTEIN N-ACYLTRANSFERASE"/>
    <property type="match status" value="1"/>
</dbReference>
<dbReference type="PROSITE" id="PS50263">
    <property type="entry name" value="CN_HYDROLASE"/>
    <property type="match status" value="1"/>
</dbReference>
<feature type="transmembrane region" description="Helical" evidence="10">
    <location>
        <begin position="120"/>
        <end position="146"/>
    </location>
</feature>
<dbReference type="EMBL" id="FWWZ01000001">
    <property type="protein sequence ID" value="SMC08274.1"/>
    <property type="molecule type" value="Genomic_DNA"/>
</dbReference>
<accession>A0A1W1WPM6</accession>